<evidence type="ECO:0000313" key="4">
    <source>
        <dbReference type="Proteomes" id="UP000426027"/>
    </source>
</evidence>
<dbReference type="Proteomes" id="UP000426027">
    <property type="component" value="Chromosome"/>
</dbReference>
<keyword evidence="1" id="KW-0812">Transmembrane</keyword>
<evidence type="ECO:0000256" key="2">
    <source>
        <dbReference type="SAM" id="SignalP"/>
    </source>
</evidence>
<evidence type="ECO:0000256" key="1">
    <source>
        <dbReference type="SAM" id="Phobius"/>
    </source>
</evidence>
<keyword evidence="2" id="KW-0732">Signal</keyword>
<feature type="chain" id="PRO_5026187776" evidence="2">
    <location>
        <begin position="24"/>
        <end position="120"/>
    </location>
</feature>
<evidence type="ECO:0000313" key="3">
    <source>
        <dbReference type="EMBL" id="QGW27118.1"/>
    </source>
</evidence>
<keyword evidence="1" id="KW-0472">Membrane</keyword>
<gene>
    <name evidence="3" type="ORF">GLV81_02455</name>
</gene>
<reference evidence="3 4" key="1">
    <citation type="submission" date="2019-11" db="EMBL/GenBank/DDBJ databases">
        <authorList>
            <person name="Im W.T."/>
        </authorList>
    </citation>
    <scope>NUCLEOTIDE SEQUENCE [LARGE SCALE GENOMIC DNA]</scope>
    <source>
        <strain evidence="3 4">SB-02</strain>
    </source>
</reference>
<dbReference type="AlphaFoldDB" id="A0A6I6GHF4"/>
<dbReference type="RefSeq" id="WP_157476553.1">
    <property type="nucleotide sequence ID" value="NZ_CP046566.1"/>
</dbReference>
<feature type="transmembrane region" description="Helical" evidence="1">
    <location>
        <begin position="99"/>
        <end position="119"/>
    </location>
</feature>
<keyword evidence="4" id="KW-1185">Reference proteome</keyword>
<feature type="transmembrane region" description="Helical" evidence="1">
    <location>
        <begin position="33"/>
        <end position="53"/>
    </location>
</feature>
<proteinExistence type="predicted"/>
<protein>
    <submittedName>
        <fullName evidence="3">Uncharacterized protein</fullName>
    </submittedName>
</protein>
<dbReference type="EMBL" id="CP046566">
    <property type="protein sequence ID" value="QGW27118.1"/>
    <property type="molecule type" value="Genomic_DNA"/>
</dbReference>
<feature type="signal peptide" evidence="2">
    <location>
        <begin position="1"/>
        <end position="23"/>
    </location>
</feature>
<feature type="transmembrane region" description="Helical" evidence="1">
    <location>
        <begin position="74"/>
        <end position="93"/>
    </location>
</feature>
<dbReference type="KEGG" id="fls:GLV81_02455"/>
<sequence length="120" mass="12770">MPFLFTQTLLAAMSLPAAPSLVADTAGSASNWLPVVATATVASAAMAIHKKAFRKTLRKAMWQQLFHGKKSIGIENPAFFWVGGMLVAIGLMGGLLLGLWTLGVITIACGVLMLLRSLWD</sequence>
<accession>A0A6I6GHF4</accession>
<keyword evidence="1" id="KW-1133">Transmembrane helix</keyword>
<name>A0A6I6GHF4_9BACT</name>
<organism evidence="3 4">
    <name type="scientific">Phnomibacter ginsenosidimutans</name>
    <dbReference type="NCBI Taxonomy" id="2676868"/>
    <lineage>
        <taxon>Bacteria</taxon>
        <taxon>Pseudomonadati</taxon>
        <taxon>Bacteroidota</taxon>
        <taxon>Chitinophagia</taxon>
        <taxon>Chitinophagales</taxon>
        <taxon>Chitinophagaceae</taxon>
        <taxon>Phnomibacter</taxon>
    </lineage>
</organism>